<dbReference type="AlphaFoldDB" id="A0AAQ3QIP7"/>
<dbReference type="Gene3D" id="3.40.50.11260">
    <property type="match status" value="1"/>
</dbReference>
<organism evidence="3 4">
    <name type="scientific">Canna indica</name>
    <name type="common">Indian-shot</name>
    <dbReference type="NCBI Taxonomy" id="4628"/>
    <lineage>
        <taxon>Eukaryota</taxon>
        <taxon>Viridiplantae</taxon>
        <taxon>Streptophyta</taxon>
        <taxon>Embryophyta</taxon>
        <taxon>Tracheophyta</taxon>
        <taxon>Spermatophyta</taxon>
        <taxon>Magnoliopsida</taxon>
        <taxon>Liliopsida</taxon>
        <taxon>Zingiberales</taxon>
        <taxon>Cannaceae</taxon>
        <taxon>Canna</taxon>
    </lineage>
</organism>
<evidence type="ECO:0000313" key="4">
    <source>
        <dbReference type="Proteomes" id="UP001327560"/>
    </source>
</evidence>
<keyword evidence="4" id="KW-1185">Reference proteome</keyword>
<dbReference type="Pfam" id="PF00183">
    <property type="entry name" value="HSP90"/>
    <property type="match status" value="1"/>
</dbReference>
<evidence type="ECO:0000256" key="1">
    <source>
        <dbReference type="ARBA" id="ARBA00008239"/>
    </source>
</evidence>
<keyword evidence="2" id="KW-0143">Chaperone</keyword>
<accession>A0AAQ3QIP7</accession>
<dbReference type="EMBL" id="CP136895">
    <property type="protein sequence ID" value="WOL10861.1"/>
    <property type="molecule type" value="Genomic_DNA"/>
</dbReference>
<dbReference type="GO" id="GO:0005524">
    <property type="term" value="F:ATP binding"/>
    <property type="evidence" value="ECO:0007669"/>
    <property type="project" value="InterPro"/>
</dbReference>
<evidence type="ECO:0000313" key="3">
    <source>
        <dbReference type="EMBL" id="WOL10861.1"/>
    </source>
</evidence>
<comment type="similarity">
    <text evidence="1">Belongs to the heat shock protein 90 family.</text>
</comment>
<dbReference type="GO" id="GO:0140662">
    <property type="term" value="F:ATP-dependent protein folding chaperone"/>
    <property type="evidence" value="ECO:0007669"/>
    <property type="project" value="InterPro"/>
</dbReference>
<protein>
    <submittedName>
        <fullName evidence="3">Uncharacterized protein</fullName>
    </submittedName>
</protein>
<dbReference type="Proteomes" id="UP001327560">
    <property type="component" value="Chromosome 6"/>
</dbReference>
<name>A0AAQ3QIP7_9LILI</name>
<dbReference type="GO" id="GO:0016887">
    <property type="term" value="F:ATP hydrolysis activity"/>
    <property type="evidence" value="ECO:0007669"/>
    <property type="project" value="InterPro"/>
</dbReference>
<dbReference type="GO" id="GO:0051082">
    <property type="term" value="F:unfolded protein binding"/>
    <property type="evidence" value="ECO:0007669"/>
    <property type="project" value="InterPro"/>
</dbReference>
<reference evidence="3 4" key="1">
    <citation type="submission" date="2023-10" db="EMBL/GenBank/DDBJ databases">
        <title>Chromosome-scale genome assembly provides insights into flower coloration mechanisms of Canna indica.</title>
        <authorList>
            <person name="Li C."/>
        </authorList>
    </citation>
    <scope>NUCLEOTIDE SEQUENCE [LARGE SCALE GENOMIC DNA]</scope>
    <source>
        <tissue evidence="3">Flower</tissue>
    </source>
</reference>
<proteinExistence type="inferred from homology"/>
<evidence type="ECO:0000256" key="2">
    <source>
        <dbReference type="ARBA" id="ARBA00023186"/>
    </source>
</evidence>
<dbReference type="InterPro" id="IPR001404">
    <property type="entry name" value="Hsp90_fam"/>
</dbReference>
<sequence>MTSLKDYVTRMKDGQYDIYYITANNSGQSQNQELLTHFLGNLSNLSELLRESQVPPKFVTAAGTSSQAINTSVLNGVPEQESGSRLCSTVKITSPVVTEGHIRQTNHSPPLIVTFIDIPPNIRVASAGEDVPAVSSTSPKFIGLEGVSSGTVTAASGTVTGTTGVQGVQIMAPTIASDDDDRVEVAKGFQSKEDALDLVLALVTPLFTKSALRIVNNSRHMNFKKKSITNK</sequence>
<gene>
    <name evidence="3" type="ORF">Cni_G19620</name>
</gene>